<dbReference type="Proteomes" id="UP001164909">
    <property type="component" value="Chromosome"/>
</dbReference>
<gene>
    <name evidence="3" type="primary">cmr1</name>
    <name evidence="3" type="ORF">OTK00_002260</name>
</gene>
<evidence type="ECO:0000259" key="2">
    <source>
        <dbReference type="Pfam" id="PF03787"/>
    </source>
</evidence>
<protein>
    <submittedName>
        <fullName evidence="3">Type III-B CRISPR module RAMP protein Cmr1</fullName>
    </submittedName>
</protein>
<dbReference type="NCBIfam" id="TIGR01894">
    <property type="entry name" value="cas_TM1795_cmr1"/>
    <property type="match status" value="1"/>
</dbReference>
<evidence type="ECO:0000256" key="1">
    <source>
        <dbReference type="ARBA" id="ARBA00023118"/>
    </source>
</evidence>
<dbReference type="InterPro" id="IPR007522">
    <property type="entry name" value="CRISPR-assoc_prot_TM1795"/>
</dbReference>
<sequence length="403" mass="46815">MREYTFHCEVVTPLFMGGSDPKKLELRSQSFNGLFRYWFRVGGGSLEDEKRIFGFGGNNARKGLVQIIVRQLPPINIWHKDIMKDTELVKGMYYLNNFLQRTERECAFITGQQFKLIFRFSPLATEDDIKKFFCSVWLAINLGNFGARARRGFGSIKVNSIDGTDELYSFLQFKPQSSLEIWLPDNLKVIKNTLFAEERKSIPCLFNNSVEIYYLKKEDLENSYNKWFSEIRKNRKSNKYVPNLETSDLNLNNPFKVLSFMGCLLMAFRNYYLPDYANLISAVNNPSEAVKKGIVIERALFGLPLIFIIGKKTYNVSAYISTKETKKLERRASPLWFKVLLNSSLNSIESLFIVMKSEFLPKNMIINLKIQNSEIKCSTNKWNALDTFIATLKKYEIIEKINF</sequence>
<dbReference type="InterPro" id="IPR005537">
    <property type="entry name" value="RAMP_III_fam"/>
</dbReference>
<keyword evidence="1" id="KW-0051">Antiviral defense</keyword>
<evidence type="ECO:0000313" key="4">
    <source>
        <dbReference type="Proteomes" id="UP001164909"/>
    </source>
</evidence>
<dbReference type="EMBL" id="CP113865">
    <property type="protein sequence ID" value="WAM33726.1"/>
    <property type="molecule type" value="Genomic_DNA"/>
</dbReference>
<organism evidence="3 4">
    <name type="scientific">Caldicellulosiruptor morganii</name>
    <dbReference type="NCBI Taxonomy" id="1387555"/>
    <lineage>
        <taxon>Bacteria</taxon>
        <taxon>Bacillati</taxon>
        <taxon>Bacillota</taxon>
        <taxon>Bacillota incertae sedis</taxon>
        <taxon>Caldicellulosiruptorales</taxon>
        <taxon>Caldicellulosiruptoraceae</taxon>
        <taxon>Caldicellulosiruptor</taxon>
    </lineage>
</organism>
<keyword evidence="4" id="KW-1185">Reference proteome</keyword>
<name>A0ABY7BQC3_9FIRM</name>
<dbReference type="Pfam" id="PF03787">
    <property type="entry name" value="RAMPs"/>
    <property type="match status" value="1"/>
</dbReference>
<dbReference type="RefSeq" id="WP_045168750.1">
    <property type="nucleotide sequence ID" value="NZ_CP113865.1"/>
</dbReference>
<feature type="domain" description="CRISPR type III-associated protein" evidence="2">
    <location>
        <begin position="8"/>
        <end position="157"/>
    </location>
</feature>
<proteinExistence type="predicted"/>
<reference evidence="3" key="1">
    <citation type="submission" date="2022-12" db="EMBL/GenBank/DDBJ databases">
        <authorList>
            <person name="Bing R.G."/>
            <person name="Willard D.J."/>
            <person name="Manesh M.J.H."/>
            <person name="Laemthong T."/>
            <person name="Crosby J.R."/>
            <person name="Kelly R.M."/>
        </authorList>
    </citation>
    <scope>NUCLEOTIDE SEQUENCE</scope>
    <source>
        <strain evidence="3">DSM 8990</strain>
    </source>
</reference>
<accession>A0ABY7BQC3</accession>
<evidence type="ECO:0000313" key="3">
    <source>
        <dbReference type="EMBL" id="WAM33726.1"/>
    </source>
</evidence>